<evidence type="ECO:0000313" key="3">
    <source>
        <dbReference type="Proteomes" id="UP000664781"/>
    </source>
</evidence>
<accession>A0A939JRB1</accession>
<comment type="caution">
    <text evidence="2">The sequence shown here is derived from an EMBL/GenBank/DDBJ whole genome shotgun (WGS) entry which is preliminary data.</text>
</comment>
<proteinExistence type="predicted"/>
<name>A0A939JRB1_9ACTN</name>
<gene>
    <name evidence="2" type="ORF">J1792_18050</name>
</gene>
<evidence type="ECO:0000313" key="2">
    <source>
        <dbReference type="EMBL" id="MBO0654612.1"/>
    </source>
</evidence>
<organism evidence="2 3">
    <name type="scientific">Streptomyces triculaminicus</name>
    <dbReference type="NCBI Taxonomy" id="2816232"/>
    <lineage>
        <taxon>Bacteria</taxon>
        <taxon>Bacillati</taxon>
        <taxon>Actinomycetota</taxon>
        <taxon>Actinomycetes</taxon>
        <taxon>Kitasatosporales</taxon>
        <taxon>Streptomycetaceae</taxon>
        <taxon>Streptomyces</taxon>
    </lineage>
</organism>
<dbReference type="Proteomes" id="UP000664781">
    <property type="component" value="Unassembled WGS sequence"/>
</dbReference>
<evidence type="ECO:0000256" key="1">
    <source>
        <dbReference type="SAM" id="MobiDB-lite"/>
    </source>
</evidence>
<dbReference type="AlphaFoldDB" id="A0A939JRB1"/>
<reference evidence="2" key="1">
    <citation type="submission" date="2021-03" db="EMBL/GenBank/DDBJ databases">
        <title>Streptomyces strains.</title>
        <authorList>
            <person name="Lund M.B."/>
            <person name="Toerring T."/>
        </authorList>
    </citation>
    <scope>NUCLEOTIDE SEQUENCE</scope>
    <source>
        <strain evidence="2">JCM 4242</strain>
    </source>
</reference>
<keyword evidence="3" id="KW-1185">Reference proteome</keyword>
<protein>
    <submittedName>
        <fullName evidence="2">Uncharacterized protein</fullName>
    </submittedName>
</protein>
<sequence length="150" mass="16020">MAGADRRRPHQVETMMAMSMTMLNANLQQLLELTVAGRGQEGLGHLALLSSGACRLLGGLYFPAGAGGEHFGRVGGLAENGADLREGHGEHVVQHERQAFNRAQRVEDRQQREADGVPECNRSSPSGSVVERHGELGQLVVVGDFRAGPA</sequence>
<feature type="region of interest" description="Disordered" evidence="1">
    <location>
        <begin position="104"/>
        <end position="133"/>
    </location>
</feature>
<feature type="compositionally biased region" description="Basic and acidic residues" evidence="1">
    <location>
        <begin position="104"/>
        <end position="115"/>
    </location>
</feature>
<dbReference type="EMBL" id="JAFMOF010000002">
    <property type="protein sequence ID" value="MBO0654612.1"/>
    <property type="molecule type" value="Genomic_DNA"/>
</dbReference>